<dbReference type="OrthoDB" id="4849809at2759"/>
<organism evidence="2 3">
    <name type="scientific">Colletotrichum asianum</name>
    <dbReference type="NCBI Taxonomy" id="702518"/>
    <lineage>
        <taxon>Eukaryota</taxon>
        <taxon>Fungi</taxon>
        <taxon>Dikarya</taxon>
        <taxon>Ascomycota</taxon>
        <taxon>Pezizomycotina</taxon>
        <taxon>Sordariomycetes</taxon>
        <taxon>Hypocreomycetidae</taxon>
        <taxon>Glomerellales</taxon>
        <taxon>Glomerellaceae</taxon>
        <taxon>Colletotrichum</taxon>
        <taxon>Colletotrichum gloeosporioides species complex</taxon>
    </lineage>
</organism>
<feature type="compositionally biased region" description="Polar residues" evidence="1">
    <location>
        <begin position="318"/>
        <end position="332"/>
    </location>
</feature>
<sequence>MNSRPSNSSFSAYTGPASQTQPLHPPTLRPGFPRPSPYGNANSSHDRQSQLDVTVGSAEHVFNCLRGGRGLACPHLPKYTAGTLTVHRENPSRLGVFHTSNPKGHISYLETAKFCPNCLDQVVPNGYTYWTMIPSGDGRAVEGRWLETPMSSQMYPRLYQSGTERFDQTTLRPHSVLDNLVTQPKELPIPQIAEAHDAWRWMQSQRKAFYIDALHLTNGWTPYAELSAQEDSRIVRRSGQSFVMSRPSGATQIFAQRHITQDHAPLPNMTRSSIPQPPSDMSITKQDHQQSIPAAIPTSIRTDPHVTATAASSITRKAVPGTSTRPDLSHASSVPDMQRRAGVATSTATYSSTIVANSQNLLMTNTTTSANSRLRSTSANGMRAVSQSGFDTANKVEHKPHALGSSNRPGHGSFQDMRHVSAGLLRPQSSRPSSSVSNRTVSSPMPIPTGDIKPTLAAAPGFNPTMSTGSQHPIRDPDLRPIEGSMKPPPRQVIKPSGEKGEHMPNVAKAQGNNGQVSVLHSKLHGSASGSKTKPLGSTTYRTSSWYRHDPIDFDELDSGLATTRQPQLPAPMSGHSSSLPTVLEPGSGTKTGSVTRGLDSARVTEIFRLFGPNAETRPTQPSMTQKTSNKVTSGMPPQHPDRTNKLIPTTQSASKEMAGKKPTPQIKQTQAAQKGFQATPPPRTAQHVREGQPPKSVARHPDSATPALKNTPAAQKDRSRSPIDAGRPKASADDKRATAQSQTRQKPPNNEVSGIKPTKATPKRESGWAGSSERKGSRVSGKEKKTSRLGGPKPQKPPPKGNKSNCLSLTPGKHGGNSSHITNNSFVTNSTTNTTIHIIGGNSVNSESERNTTSDDLSGDETDGSGDFPEAIGVDISVPPSPVSSTGQYPTGQSESESPSNNNGEPDQQLETASHSSSPASQIGGQISNFPGQQAQVQIHGHGVQSETGIGTLPSGVPASFISQESANEGFGQVFQSDAAESAMPSHNGTQSASGAATAGGQGSAAPYSTQDSLPGYMQQPVSQPGYEQGGQMSLFPSNGNAPYDDQHWNPAPPGPPAFSPGNGNRRFSNHPSLNSGTSYPGMDSDNQLQPGWRADAISDASGGSSFSAPVGAKPPSSQGLPLGAPAYAASEQQPSVPASTTTGGWDPKKTGFDADYNGVPNAEMDRKGQTQHAGHMSAAQPGPYSNQVVSPSGPVETGQGNNHGYLSPTTAQAPESSYDPWAPQTGASHQSKTDPWGGTQTTGMGKPNSAWDFQAEPMYPGSSAKPNLSGTQAWKPQTSPPNRQDQYPSPSESKDENWSNWSHGNNEPVTPGFQASQVPPWQTSAPHTEHGTPTGLYSPQPRPTDHRPFAGENQSSPRTSDKTKGFAAAGFGLAASAVIGYGLASLSRSPSTSSASSKTSNQEDHEQDLLETQLWNNPHEHNGTSYNDENDDAHDTSSSTSVGSSSPSDGETMGWFQQEQQLVDNTWDDQNDNSSNYNDMNYDGELYRNDTQHFDDPSIISDQLSPTYYNNDHVSSPSHGFEQSYTYQDDSENLVQYCDSLGDDNAYQQSYQDQTGSENDYGPESEPSCTIRGLITGMNQRISTLNIWNKTLRNPEMTKGDNESDFGDGGNYSSGNSDDDGENGDNGIDSDYDWD</sequence>
<feature type="region of interest" description="Disordered" evidence="1">
    <location>
        <begin position="1388"/>
        <end position="1523"/>
    </location>
</feature>
<feature type="compositionally biased region" description="Low complexity" evidence="1">
    <location>
        <begin position="429"/>
        <end position="444"/>
    </location>
</feature>
<feature type="compositionally biased region" description="Basic and acidic residues" evidence="1">
    <location>
        <begin position="763"/>
        <end position="787"/>
    </location>
</feature>
<feature type="compositionally biased region" description="Polar residues" evidence="1">
    <location>
        <begin position="739"/>
        <end position="753"/>
    </location>
</feature>
<reference evidence="2 3" key="1">
    <citation type="submission" date="2019-12" db="EMBL/GenBank/DDBJ databases">
        <title>A genome sequence resource for the geographically widespread anthracnose pathogen Colletotrichum asianum.</title>
        <authorList>
            <person name="Meng Y."/>
        </authorList>
    </citation>
    <scope>NUCLEOTIDE SEQUENCE [LARGE SCALE GENOMIC DNA]</scope>
    <source>
        <strain evidence="2 3">ICMP 18580</strain>
    </source>
</reference>
<feature type="compositionally biased region" description="Polar residues" evidence="1">
    <location>
        <begin position="910"/>
        <end position="938"/>
    </location>
</feature>
<feature type="compositionally biased region" description="Low complexity" evidence="1">
    <location>
        <begin position="822"/>
        <end position="840"/>
    </location>
</feature>
<feature type="compositionally biased region" description="Polar residues" evidence="1">
    <location>
        <begin position="1132"/>
        <end position="1145"/>
    </location>
</feature>
<feature type="region of interest" description="Disordered" evidence="1">
    <location>
        <begin position="1"/>
        <end position="50"/>
    </location>
</feature>
<feature type="compositionally biased region" description="Low complexity" evidence="1">
    <location>
        <begin position="1474"/>
        <end position="1485"/>
    </location>
</feature>
<dbReference type="EMBL" id="WOWK01000026">
    <property type="protein sequence ID" value="KAF0327064.1"/>
    <property type="molecule type" value="Genomic_DNA"/>
</dbReference>
<feature type="compositionally biased region" description="Basic and acidic residues" evidence="1">
    <location>
        <begin position="1487"/>
        <end position="1498"/>
    </location>
</feature>
<feature type="region of interest" description="Disordered" evidence="1">
    <location>
        <begin position="612"/>
        <end position="1366"/>
    </location>
</feature>
<keyword evidence="3" id="KW-1185">Reference proteome</keyword>
<feature type="compositionally biased region" description="Polar residues" evidence="1">
    <location>
        <begin position="1200"/>
        <end position="1217"/>
    </location>
</feature>
<feature type="compositionally biased region" description="Low complexity" evidence="1">
    <location>
        <begin position="1388"/>
        <end position="1402"/>
    </location>
</feature>
<feature type="region of interest" description="Disordered" evidence="1">
    <location>
        <begin position="564"/>
        <end position="596"/>
    </location>
</feature>
<accession>A0A8H3WHH8</accession>
<name>A0A8H3WHH8_9PEZI</name>
<feature type="region of interest" description="Disordered" evidence="1">
    <location>
        <begin position="318"/>
        <end position="338"/>
    </location>
</feature>
<feature type="compositionally biased region" description="Polar residues" evidence="1">
    <location>
        <begin position="1300"/>
        <end position="1328"/>
    </location>
</feature>
<evidence type="ECO:0000256" key="1">
    <source>
        <dbReference type="SAM" id="MobiDB-lite"/>
    </source>
</evidence>
<feature type="compositionally biased region" description="Polar residues" evidence="1">
    <location>
        <begin position="1457"/>
        <end position="1466"/>
    </location>
</feature>
<feature type="compositionally biased region" description="Polar residues" evidence="1">
    <location>
        <begin position="1032"/>
        <end position="1042"/>
    </location>
</feature>
<feature type="compositionally biased region" description="Polar residues" evidence="1">
    <location>
        <begin position="1266"/>
        <end position="1293"/>
    </location>
</feature>
<proteinExistence type="predicted"/>
<gene>
    <name evidence="2" type="ORF">GQ607_005828</name>
</gene>
<feature type="compositionally biased region" description="Acidic residues" evidence="1">
    <location>
        <begin position="1619"/>
        <end position="1637"/>
    </location>
</feature>
<feature type="region of interest" description="Disordered" evidence="1">
    <location>
        <begin position="1596"/>
        <end position="1637"/>
    </location>
</feature>
<dbReference type="Proteomes" id="UP000434172">
    <property type="component" value="Unassembled WGS sequence"/>
</dbReference>
<protein>
    <submittedName>
        <fullName evidence="2">Xurface protein</fullName>
    </submittedName>
</protein>
<feature type="compositionally biased region" description="Low complexity" evidence="1">
    <location>
        <begin position="1096"/>
        <end position="1110"/>
    </location>
</feature>
<feature type="compositionally biased region" description="Low complexity" evidence="1">
    <location>
        <begin position="895"/>
        <end position="907"/>
    </location>
</feature>
<feature type="region of interest" description="Disordered" evidence="1">
    <location>
        <begin position="425"/>
        <end position="506"/>
    </location>
</feature>
<feature type="compositionally biased region" description="Polar residues" evidence="1">
    <location>
        <begin position="1"/>
        <end position="22"/>
    </location>
</feature>
<feature type="compositionally biased region" description="Pro residues" evidence="1">
    <location>
        <begin position="23"/>
        <end position="36"/>
    </location>
</feature>
<evidence type="ECO:0000313" key="2">
    <source>
        <dbReference type="EMBL" id="KAF0327064.1"/>
    </source>
</evidence>
<feature type="compositionally biased region" description="Low complexity" evidence="1">
    <location>
        <begin position="1439"/>
        <end position="1450"/>
    </location>
</feature>
<feature type="compositionally biased region" description="Basic and acidic residues" evidence="1">
    <location>
        <begin position="716"/>
        <end position="738"/>
    </location>
</feature>
<feature type="compositionally biased region" description="Polar residues" evidence="1">
    <location>
        <begin position="1502"/>
        <end position="1523"/>
    </location>
</feature>
<evidence type="ECO:0000313" key="3">
    <source>
        <dbReference type="Proteomes" id="UP000434172"/>
    </source>
</evidence>
<feature type="compositionally biased region" description="Polar residues" evidence="1">
    <location>
        <begin position="617"/>
        <end position="633"/>
    </location>
</feature>
<comment type="caution">
    <text evidence="2">The sequence shown here is derived from an EMBL/GenBank/DDBJ whole genome shotgun (WGS) entry which is preliminary data.</text>
</comment>
<feature type="compositionally biased region" description="Polar residues" evidence="1">
    <location>
        <begin position="1067"/>
        <end position="1091"/>
    </location>
</feature>